<dbReference type="InterPro" id="IPR036412">
    <property type="entry name" value="HAD-like_sf"/>
</dbReference>
<protein>
    <submittedName>
        <fullName evidence="5">Phosphoglycolate phosphatase</fullName>
    </submittedName>
</protein>
<dbReference type="OrthoDB" id="9776368at2"/>
<dbReference type="GO" id="GO:0046872">
    <property type="term" value="F:metal ion binding"/>
    <property type="evidence" value="ECO:0007669"/>
    <property type="project" value="UniProtKB-KW"/>
</dbReference>
<dbReference type="Gene3D" id="1.10.150.240">
    <property type="entry name" value="Putative phosphatase, domain 2"/>
    <property type="match status" value="1"/>
</dbReference>
<dbReference type="InterPro" id="IPR006439">
    <property type="entry name" value="HAD-SF_hydro_IA"/>
</dbReference>
<organism evidence="5 6">
    <name type="scientific">Catenovulum maritimum</name>
    <dbReference type="NCBI Taxonomy" id="1513271"/>
    <lineage>
        <taxon>Bacteria</taxon>
        <taxon>Pseudomonadati</taxon>
        <taxon>Pseudomonadota</taxon>
        <taxon>Gammaproteobacteria</taxon>
        <taxon>Alteromonadales</taxon>
        <taxon>Alteromonadaceae</taxon>
        <taxon>Catenovulum</taxon>
    </lineage>
</organism>
<dbReference type="NCBIfam" id="TIGR01549">
    <property type="entry name" value="HAD-SF-IA-v1"/>
    <property type="match status" value="1"/>
</dbReference>
<dbReference type="InterPro" id="IPR041492">
    <property type="entry name" value="HAD_2"/>
</dbReference>
<dbReference type="InterPro" id="IPR050155">
    <property type="entry name" value="HAD-like_hydrolase_sf"/>
</dbReference>
<evidence type="ECO:0000313" key="5">
    <source>
        <dbReference type="EMBL" id="KMT66520.1"/>
    </source>
</evidence>
<comment type="caution">
    <text evidence="5">The sequence shown here is derived from an EMBL/GenBank/DDBJ whole genome shotgun (WGS) entry which is preliminary data.</text>
</comment>
<dbReference type="SUPFAM" id="SSF56784">
    <property type="entry name" value="HAD-like"/>
    <property type="match status" value="1"/>
</dbReference>
<dbReference type="GO" id="GO:0006281">
    <property type="term" value="P:DNA repair"/>
    <property type="evidence" value="ECO:0007669"/>
    <property type="project" value="TreeGrafter"/>
</dbReference>
<evidence type="ECO:0000256" key="4">
    <source>
        <dbReference type="ARBA" id="ARBA00023277"/>
    </source>
</evidence>
<keyword evidence="1" id="KW-0479">Metal-binding</keyword>
<evidence type="ECO:0000256" key="2">
    <source>
        <dbReference type="ARBA" id="ARBA00022801"/>
    </source>
</evidence>
<dbReference type="EMBL" id="LAZL01000003">
    <property type="protein sequence ID" value="KMT66520.1"/>
    <property type="molecule type" value="Genomic_DNA"/>
</dbReference>
<dbReference type="NCBIfam" id="TIGR01509">
    <property type="entry name" value="HAD-SF-IA-v3"/>
    <property type="match status" value="1"/>
</dbReference>
<keyword evidence="3" id="KW-0460">Magnesium</keyword>
<gene>
    <name evidence="5" type="ORF">XM47_03000</name>
</gene>
<dbReference type="SFLD" id="SFLDG01129">
    <property type="entry name" value="C1.5:_HAD__Beta-PGM__Phosphata"/>
    <property type="match status" value="1"/>
</dbReference>
<dbReference type="PATRIC" id="fig|1513271.3.peg.626"/>
<dbReference type="PANTHER" id="PTHR43434">
    <property type="entry name" value="PHOSPHOGLYCOLATE PHOSPHATASE"/>
    <property type="match status" value="1"/>
</dbReference>
<dbReference type="STRING" id="1513271.XM47_03000"/>
<accession>A0A0J8GUT1</accession>
<dbReference type="GO" id="GO:0008967">
    <property type="term" value="F:phosphoglycolate phosphatase activity"/>
    <property type="evidence" value="ECO:0007669"/>
    <property type="project" value="TreeGrafter"/>
</dbReference>
<keyword evidence="2" id="KW-0378">Hydrolase</keyword>
<keyword evidence="6" id="KW-1185">Reference proteome</keyword>
<dbReference type="SFLD" id="SFLDG01135">
    <property type="entry name" value="C1.5.6:_HAD__Beta-PGM__Phospha"/>
    <property type="match status" value="1"/>
</dbReference>
<dbReference type="Pfam" id="PF13419">
    <property type="entry name" value="HAD_2"/>
    <property type="match status" value="1"/>
</dbReference>
<sequence length="228" mass="25570">MCTKNLVLPKAILFDLDGTLLDTAKDLGETLNYILKQHSKPTVDYQDYRPVASHGALGLLKLGFGDELNRLDKAALRETFLNYYEQNIAVKTDLFDGMEACLELLNKLGIKWGIVTNKPQFLTDKLLPFYNIMSSSQINISGDTLAVKKPDPEPLYVACKHMTLSPEECWYIGDAQRDIEAGNRAGMYTVIANWGYTQDSLPINEWAADLIIETPADLSSLVKTLYEK</sequence>
<keyword evidence="4" id="KW-0119">Carbohydrate metabolism</keyword>
<dbReference type="InterPro" id="IPR023214">
    <property type="entry name" value="HAD_sf"/>
</dbReference>
<dbReference type="Gene3D" id="3.40.50.1000">
    <property type="entry name" value="HAD superfamily/HAD-like"/>
    <property type="match status" value="1"/>
</dbReference>
<proteinExistence type="predicted"/>
<dbReference type="SFLD" id="SFLDS00003">
    <property type="entry name" value="Haloacid_Dehalogenase"/>
    <property type="match status" value="1"/>
</dbReference>
<dbReference type="Proteomes" id="UP000037600">
    <property type="component" value="Unassembled WGS sequence"/>
</dbReference>
<evidence type="ECO:0000256" key="3">
    <source>
        <dbReference type="ARBA" id="ARBA00022842"/>
    </source>
</evidence>
<dbReference type="RefSeq" id="WP_048689455.1">
    <property type="nucleotide sequence ID" value="NZ_KQ130483.1"/>
</dbReference>
<dbReference type="PANTHER" id="PTHR43434:SF23">
    <property type="entry name" value="PHOSPHOGLYCOLATE PHOSPHATASE"/>
    <property type="match status" value="1"/>
</dbReference>
<dbReference type="InterPro" id="IPR023198">
    <property type="entry name" value="PGP-like_dom2"/>
</dbReference>
<reference evidence="5 6" key="1">
    <citation type="submission" date="2015-04" db="EMBL/GenBank/DDBJ databases">
        <title>Draft Genome Sequence of the Novel Agar-Digesting Marine Bacterium Q1.</title>
        <authorList>
            <person name="Li Y."/>
            <person name="Li D."/>
            <person name="Chen G."/>
            <person name="Du Z."/>
        </authorList>
    </citation>
    <scope>NUCLEOTIDE SEQUENCE [LARGE SCALE GENOMIC DNA]</scope>
    <source>
        <strain evidence="5 6">Q1</strain>
    </source>
</reference>
<evidence type="ECO:0000256" key="1">
    <source>
        <dbReference type="ARBA" id="ARBA00022723"/>
    </source>
</evidence>
<dbReference type="GO" id="GO:0005829">
    <property type="term" value="C:cytosol"/>
    <property type="evidence" value="ECO:0007669"/>
    <property type="project" value="TreeGrafter"/>
</dbReference>
<dbReference type="PRINTS" id="PR00413">
    <property type="entry name" value="HADHALOGNASE"/>
</dbReference>
<evidence type="ECO:0000313" key="6">
    <source>
        <dbReference type="Proteomes" id="UP000037600"/>
    </source>
</evidence>
<name>A0A0J8GUT1_9ALTE</name>
<dbReference type="AlphaFoldDB" id="A0A0J8GUT1"/>